<proteinExistence type="inferred from homology"/>
<dbReference type="PANTHER" id="PTHR21716">
    <property type="entry name" value="TRANSMEMBRANE PROTEIN"/>
    <property type="match status" value="1"/>
</dbReference>
<accession>A0A2P6N5H3</accession>
<feature type="transmembrane region" description="Helical" evidence="7">
    <location>
        <begin position="507"/>
        <end position="529"/>
    </location>
</feature>
<evidence type="ECO:0000256" key="4">
    <source>
        <dbReference type="ARBA" id="ARBA00022989"/>
    </source>
</evidence>
<evidence type="ECO:0000313" key="9">
    <source>
        <dbReference type="Proteomes" id="UP000241769"/>
    </source>
</evidence>
<protein>
    <recommendedName>
        <fullName evidence="10">Transmembrane protein</fullName>
    </recommendedName>
</protein>
<feature type="transmembrane region" description="Helical" evidence="7">
    <location>
        <begin position="479"/>
        <end position="501"/>
    </location>
</feature>
<keyword evidence="5 7" id="KW-0472">Membrane</keyword>
<feature type="transmembrane region" description="Helical" evidence="7">
    <location>
        <begin position="426"/>
        <end position="444"/>
    </location>
</feature>
<evidence type="ECO:0008006" key="10">
    <source>
        <dbReference type="Google" id="ProtNLM"/>
    </source>
</evidence>
<dbReference type="PANTHER" id="PTHR21716:SF4">
    <property type="entry name" value="TRANSMEMBRANE PROTEIN 245"/>
    <property type="match status" value="1"/>
</dbReference>
<feature type="transmembrane region" description="Helical" evidence="7">
    <location>
        <begin position="267"/>
        <end position="285"/>
    </location>
</feature>
<evidence type="ECO:0000256" key="5">
    <source>
        <dbReference type="ARBA" id="ARBA00023136"/>
    </source>
</evidence>
<evidence type="ECO:0000256" key="2">
    <source>
        <dbReference type="ARBA" id="ARBA00009773"/>
    </source>
</evidence>
<feature type="transmembrane region" description="Helical" evidence="7">
    <location>
        <begin position="291"/>
        <end position="310"/>
    </location>
</feature>
<feature type="transmembrane region" description="Helical" evidence="7">
    <location>
        <begin position="216"/>
        <end position="236"/>
    </location>
</feature>
<keyword evidence="4 7" id="KW-1133">Transmembrane helix</keyword>
<gene>
    <name evidence="8" type="ORF">PROFUN_13085</name>
</gene>
<feature type="transmembrane region" description="Helical" evidence="7">
    <location>
        <begin position="317"/>
        <end position="338"/>
    </location>
</feature>
<comment type="caution">
    <text evidence="8">The sequence shown here is derived from an EMBL/GenBank/DDBJ whole genome shotgun (WGS) entry which is preliminary data.</text>
</comment>
<reference evidence="8 9" key="1">
    <citation type="journal article" date="2018" name="Genome Biol. Evol.">
        <title>Multiple Roots of Fruiting Body Formation in Amoebozoa.</title>
        <authorList>
            <person name="Hillmann F."/>
            <person name="Forbes G."/>
            <person name="Novohradska S."/>
            <person name="Ferling I."/>
            <person name="Riege K."/>
            <person name="Groth M."/>
            <person name="Westermann M."/>
            <person name="Marz M."/>
            <person name="Spaller T."/>
            <person name="Winckler T."/>
            <person name="Schaap P."/>
            <person name="Glockner G."/>
        </authorList>
    </citation>
    <scope>NUCLEOTIDE SEQUENCE [LARGE SCALE GENOMIC DNA]</scope>
    <source>
        <strain evidence="8 9">Jena</strain>
    </source>
</reference>
<evidence type="ECO:0000256" key="6">
    <source>
        <dbReference type="SAM" id="MobiDB-lite"/>
    </source>
</evidence>
<evidence type="ECO:0000256" key="1">
    <source>
        <dbReference type="ARBA" id="ARBA00004141"/>
    </source>
</evidence>
<dbReference type="Pfam" id="PF01594">
    <property type="entry name" value="AI-2E_transport"/>
    <property type="match status" value="1"/>
</dbReference>
<dbReference type="AlphaFoldDB" id="A0A2P6N5H3"/>
<comment type="similarity">
    <text evidence="2">Belongs to the autoinducer-2 exporter (AI-2E) (TC 2.A.86) family.</text>
</comment>
<dbReference type="InterPro" id="IPR002549">
    <property type="entry name" value="AI-2E-like"/>
</dbReference>
<feature type="transmembrane region" description="Helical" evidence="7">
    <location>
        <begin position="586"/>
        <end position="606"/>
    </location>
</feature>
<feature type="transmembrane region" description="Helical" evidence="7">
    <location>
        <begin position="541"/>
        <end position="566"/>
    </location>
</feature>
<evidence type="ECO:0000256" key="7">
    <source>
        <dbReference type="SAM" id="Phobius"/>
    </source>
</evidence>
<dbReference type="InParanoid" id="A0A2P6N5H3"/>
<dbReference type="OrthoDB" id="10062163at2759"/>
<feature type="region of interest" description="Disordered" evidence="6">
    <location>
        <begin position="1"/>
        <end position="26"/>
    </location>
</feature>
<dbReference type="GO" id="GO:0016020">
    <property type="term" value="C:membrane"/>
    <property type="evidence" value="ECO:0007669"/>
    <property type="project" value="UniProtKB-SubCell"/>
</dbReference>
<name>A0A2P6N5H3_9EUKA</name>
<feature type="transmembrane region" description="Helical" evidence="7">
    <location>
        <begin position="191"/>
        <end position="210"/>
    </location>
</feature>
<organism evidence="8 9">
    <name type="scientific">Planoprotostelium fungivorum</name>
    <dbReference type="NCBI Taxonomy" id="1890364"/>
    <lineage>
        <taxon>Eukaryota</taxon>
        <taxon>Amoebozoa</taxon>
        <taxon>Evosea</taxon>
        <taxon>Variosea</taxon>
        <taxon>Cavosteliida</taxon>
        <taxon>Cavosteliaceae</taxon>
        <taxon>Planoprotostelium</taxon>
    </lineage>
</organism>
<keyword evidence="9" id="KW-1185">Reference proteome</keyword>
<evidence type="ECO:0000256" key="3">
    <source>
        <dbReference type="ARBA" id="ARBA00022692"/>
    </source>
</evidence>
<dbReference type="EMBL" id="MDYQ01000193">
    <property type="protein sequence ID" value="PRP79205.1"/>
    <property type="molecule type" value="Genomic_DNA"/>
</dbReference>
<evidence type="ECO:0000313" key="8">
    <source>
        <dbReference type="EMBL" id="PRP79205.1"/>
    </source>
</evidence>
<keyword evidence="3 7" id="KW-0812">Transmembrane</keyword>
<comment type="subcellular location">
    <subcellularLocation>
        <location evidence="1">Membrane</location>
        <topology evidence="1">Multi-pass membrane protein</topology>
    </subcellularLocation>
</comment>
<dbReference type="Proteomes" id="UP000241769">
    <property type="component" value="Unassembled WGS sequence"/>
</dbReference>
<sequence length="647" mass="75355">MTEYDSDTSSKDLLFGQPEGVPNNYSSYRYNPRLRRRSQNDNGQVNFTIEEIEGMNFSTVIESPISKMSQMFRASVEWSKQQLAEGFADMNQSIEEPREPHTEYETSSQEVQAITPIESIEDLPNIPIIIRSAKEFNFCVRKGDTRGIQKICFDAWRRYSHHKCVIKKRRELVERERKLRMDERKTTIRDVSFMSLAVIGVIFVFYFTIYHNYNMISPYLTPGLLALLFGLPLGFVKDWISDRLNWMDYKCQRLFAKRRTSRFMKNLMIWSLFVSVQVISLLILITVPVPIFISLVFIILPCFNFLYLALFFGQRDYLITMFLIWAIIAAVVLPLYWWTHYCFLESTEATSRITGYLKTQNELQDFLHNYENSTLIRRMNEYTKSWGFDLKVSYGALKSRAAEAITIIGSHINIFFESALFLVHNLGNILFSIIIFISLLFYVVQNNKIVWSELRELSPFTEEEQNKIYDSLRSSIGKIFFCTLAVGSLHYWVTFLAFYFAELDCKNIFAAISAFLSTIPFLGTWLLWLPASVYLFLVDRWLQAAVMAVMHVSATYWIQPLIFSWIPGNPYYVSLSAMLGINSYGVVGAFFGPLLAGVLFTLLDIIKTYYSLDRSSQRAVKQYELKEIRSKKSELEREDQLTIKSLK</sequence>